<dbReference type="PANTHER" id="PTHR13715">
    <property type="entry name" value="RYANODINE RECEPTOR AND IP3 RECEPTOR"/>
    <property type="match status" value="1"/>
</dbReference>
<keyword evidence="3" id="KW-1185">Reference proteome</keyword>
<evidence type="ECO:0000259" key="1">
    <source>
        <dbReference type="Pfam" id="PF08709"/>
    </source>
</evidence>
<dbReference type="AlphaFoldDB" id="A0AA36IT39"/>
<name>A0AA36IT39_9DINO</name>
<feature type="domain" description="Inositol 1,4,5-trisphosphate/ryanodine receptor" evidence="1">
    <location>
        <begin position="14"/>
        <end position="145"/>
    </location>
</feature>
<evidence type="ECO:0000313" key="2">
    <source>
        <dbReference type="EMBL" id="CAJ1393400.1"/>
    </source>
</evidence>
<comment type="caution">
    <text evidence="2">The sequence shown here is derived from an EMBL/GenBank/DDBJ whole genome shotgun (WGS) entry which is preliminary data.</text>
</comment>
<sequence>MGVVPVSSFAADGLDFRDFLFVVVDQLSYRALKDLRKRKKLLALMGGGAGTSLAVELRNLEERARQEHEENMHALRFGSHTVSLRYGDVVQLQHVRTGLYIGVRGKFSAEHQATSRRAELQDGTMASWLTVNPFFSHRTQGELVTFNEMAPG</sequence>
<dbReference type="GO" id="GO:0006816">
    <property type="term" value="P:calcium ion transport"/>
    <property type="evidence" value="ECO:0007669"/>
    <property type="project" value="InterPro"/>
</dbReference>
<reference evidence="2" key="1">
    <citation type="submission" date="2023-08" db="EMBL/GenBank/DDBJ databases">
        <authorList>
            <person name="Chen Y."/>
            <person name="Shah S."/>
            <person name="Dougan E. K."/>
            <person name="Thang M."/>
            <person name="Chan C."/>
        </authorList>
    </citation>
    <scope>NUCLEOTIDE SEQUENCE</scope>
</reference>
<protein>
    <recommendedName>
        <fullName evidence="1">Inositol 1,4,5-trisphosphate/ryanodine receptor domain-containing protein</fullName>
    </recommendedName>
</protein>
<evidence type="ECO:0000313" key="3">
    <source>
        <dbReference type="Proteomes" id="UP001178507"/>
    </source>
</evidence>
<dbReference type="Proteomes" id="UP001178507">
    <property type="component" value="Unassembled WGS sequence"/>
</dbReference>
<proteinExistence type="predicted"/>
<dbReference type="InterPro" id="IPR015925">
    <property type="entry name" value="Ryanodine_IP3_receptor"/>
</dbReference>
<dbReference type="PANTHER" id="PTHR13715:SF99">
    <property type="entry name" value="INOSITOL 1,4,5-TRISPHOSPHATE RECEPTOR-LIKE PROTEIN A"/>
    <property type="match status" value="1"/>
</dbReference>
<dbReference type="EMBL" id="CAUJNA010002557">
    <property type="protein sequence ID" value="CAJ1393400.1"/>
    <property type="molecule type" value="Genomic_DNA"/>
</dbReference>
<accession>A0AA36IT39</accession>
<dbReference type="Gene3D" id="2.80.10.50">
    <property type="match status" value="1"/>
</dbReference>
<gene>
    <name evidence="2" type="ORF">EVOR1521_LOCUS18277</name>
</gene>
<dbReference type="Pfam" id="PF08709">
    <property type="entry name" value="Ins145_P3_rec"/>
    <property type="match status" value="1"/>
</dbReference>
<organism evidence="2 3">
    <name type="scientific">Effrenium voratum</name>
    <dbReference type="NCBI Taxonomy" id="2562239"/>
    <lineage>
        <taxon>Eukaryota</taxon>
        <taxon>Sar</taxon>
        <taxon>Alveolata</taxon>
        <taxon>Dinophyceae</taxon>
        <taxon>Suessiales</taxon>
        <taxon>Symbiodiniaceae</taxon>
        <taxon>Effrenium</taxon>
    </lineage>
</organism>
<dbReference type="InterPro" id="IPR014821">
    <property type="entry name" value="Ins145_P3_rcpt"/>
</dbReference>